<protein>
    <submittedName>
        <fullName evidence="1">Uncharacterized protein</fullName>
    </submittedName>
</protein>
<keyword evidence="2" id="KW-1185">Reference proteome</keyword>
<evidence type="ECO:0000313" key="2">
    <source>
        <dbReference type="Proteomes" id="UP001172645"/>
    </source>
</evidence>
<reference evidence="1" key="1">
    <citation type="submission" date="2023-06" db="EMBL/GenBank/DDBJ databases">
        <title>Phylogenetic Diversity of Rhizobium strains.</title>
        <authorList>
            <person name="Moura F.T."/>
            <person name="Helene L.C.F."/>
            <person name="Hungria M."/>
        </authorList>
    </citation>
    <scope>NUCLEOTIDE SEQUENCE</scope>
    <source>
        <strain evidence="1">CCGE526</strain>
    </source>
</reference>
<sequence>MRVLVIDEVHNILASTCRKQRIALSHCASSAWKRWHSLTRDCVRLLRNTQPSSRRRKIHFPGCQKRWISRK</sequence>
<proteinExistence type="predicted"/>
<dbReference type="EMBL" id="JARFYM010000048">
    <property type="protein sequence ID" value="MDL2403474.1"/>
    <property type="molecule type" value="Genomic_DNA"/>
</dbReference>
<name>A0ABT7K8K3_9HYPH</name>
<organism evidence="1 2">
    <name type="scientific">Rhizobium mayense</name>
    <dbReference type="NCBI Taxonomy" id="1312184"/>
    <lineage>
        <taxon>Bacteria</taxon>
        <taxon>Pseudomonadati</taxon>
        <taxon>Pseudomonadota</taxon>
        <taxon>Alphaproteobacteria</taxon>
        <taxon>Hyphomicrobiales</taxon>
        <taxon>Rhizobiaceae</taxon>
        <taxon>Rhizobium/Agrobacterium group</taxon>
        <taxon>Rhizobium</taxon>
    </lineage>
</organism>
<gene>
    <name evidence="1" type="ORF">PY649_31865</name>
</gene>
<comment type="caution">
    <text evidence="1">The sequence shown here is derived from an EMBL/GenBank/DDBJ whole genome shotgun (WGS) entry which is preliminary data.</text>
</comment>
<dbReference type="Proteomes" id="UP001172645">
    <property type="component" value="Unassembled WGS sequence"/>
</dbReference>
<accession>A0ABT7K8K3</accession>
<evidence type="ECO:0000313" key="1">
    <source>
        <dbReference type="EMBL" id="MDL2403474.1"/>
    </source>
</evidence>